<dbReference type="GO" id="GO:0016787">
    <property type="term" value="F:hydrolase activity"/>
    <property type="evidence" value="ECO:0007669"/>
    <property type="project" value="UniProtKB-KW"/>
</dbReference>
<name>A0A1G9TIN1_9FIRM</name>
<evidence type="ECO:0000313" key="7">
    <source>
        <dbReference type="Proteomes" id="UP000199309"/>
    </source>
</evidence>
<keyword evidence="3" id="KW-0378">Hydrolase</keyword>
<evidence type="ECO:0000256" key="1">
    <source>
        <dbReference type="ARBA" id="ARBA00001946"/>
    </source>
</evidence>
<dbReference type="CDD" id="cd10808">
    <property type="entry name" value="YdjC"/>
    <property type="match status" value="1"/>
</dbReference>
<dbReference type="GO" id="GO:0046872">
    <property type="term" value="F:metal ion binding"/>
    <property type="evidence" value="ECO:0007669"/>
    <property type="project" value="UniProtKB-KW"/>
</dbReference>
<keyword evidence="4" id="KW-0460">Magnesium</keyword>
<reference evidence="6 7" key="1">
    <citation type="submission" date="2016-10" db="EMBL/GenBank/DDBJ databases">
        <authorList>
            <person name="de Groot N.N."/>
        </authorList>
    </citation>
    <scope>NUCLEOTIDE SEQUENCE [LARGE SCALE GENOMIC DNA]</scope>
    <source>
        <strain evidence="6 7">DSM 16981</strain>
    </source>
</reference>
<dbReference type="EMBL" id="FNHQ01000007">
    <property type="protein sequence ID" value="SDM47510.1"/>
    <property type="molecule type" value="Genomic_DNA"/>
</dbReference>
<evidence type="ECO:0000256" key="5">
    <source>
        <dbReference type="ARBA" id="ARBA00023277"/>
    </source>
</evidence>
<protein>
    <submittedName>
        <fullName evidence="6">Hopanoid biosynthesis associated protein HpnK</fullName>
    </submittedName>
</protein>
<dbReference type="Gene3D" id="3.20.20.370">
    <property type="entry name" value="Glycoside hydrolase/deacetylase"/>
    <property type="match status" value="1"/>
</dbReference>
<accession>A0A1G9TIN1</accession>
<dbReference type="PANTHER" id="PTHR31609:SF1">
    <property type="entry name" value="CARBOHYDRATE DEACETYLASE"/>
    <property type="match status" value="1"/>
</dbReference>
<evidence type="ECO:0000313" key="6">
    <source>
        <dbReference type="EMBL" id="SDM47510.1"/>
    </source>
</evidence>
<keyword evidence="5" id="KW-0119">Carbohydrate metabolism</keyword>
<dbReference type="SUPFAM" id="SSF88713">
    <property type="entry name" value="Glycoside hydrolase/deacetylase"/>
    <property type="match status" value="1"/>
</dbReference>
<keyword evidence="7" id="KW-1185">Reference proteome</keyword>
<gene>
    <name evidence="6" type="ORF">SAMN05660299_00955</name>
</gene>
<dbReference type="AlphaFoldDB" id="A0A1G9TIN1"/>
<dbReference type="InterPro" id="IPR011330">
    <property type="entry name" value="Glyco_hydro/deAcase_b/a-brl"/>
</dbReference>
<dbReference type="InterPro" id="IPR006879">
    <property type="entry name" value="YdjC-like"/>
</dbReference>
<proteinExistence type="predicted"/>
<comment type="cofactor">
    <cofactor evidence="1">
        <name>Mg(2+)</name>
        <dbReference type="ChEBI" id="CHEBI:18420"/>
    </cofactor>
</comment>
<dbReference type="Proteomes" id="UP000199309">
    <property type="component" value="Unassembled WGS sequence"/>
</dbReference>
<sequence length="285" mass="32231">MDRMNRLIINADDFGIHTEVNHAVINAHKKGILTSTSLLASGPAFEEAVELAKGCPKLGIGIHLCLVGGLPVVSDIQEVSTLVDKNGLLPESYVEFIKKTYEGKIDYGQVYQELDAQIAKILSANLPITHVDSHQHLHVLPPVWKIVQSLMKKYRLHRLRIPGEAYTFKLFNASPMRIMGRNGLTWLSRKALRDVHRSAYTTTDYFWGMVDGGNMNENNLAYIIKQLPFGIHEIMMHPGANTSTLAKTFSWGYHWEDEYQALVSEKIFNLLKDRQIKLINYGDLS</sequence>
<dbReference type="Pfam" id="PF04794">
    <property type="entry name" value="YdjC"/>
    <property type="match status" value="1"/>
</dbReference>
<dbReference type="PANTHER" id="PTHR31609">
    <property type="entry name" value="YDJC DEACETYLASE FAMILY MEMBER"/>
    <property type="match status" value="1"/>
</dbReference>
<dbReference type="GO" id="GO:0005975">
    <property type="term" value="P:carbohydrate metabolic process"/>
    <property type="evidence" value="ECO:0007669"/>
    <property type="project" value="InterPro"/>
</dbReference>
<organism evidence="6 7">
    <name type="scientific">Megasphaera paucivorans</name>
    <dbReference type="NCBI Taxonomy" id="349095"/>
    <lineage>
        <taxon>Bacteria</taxon>
        <taxon>Bacillati</taxon>
        <taxon>Bacillota</taxon>
        <taxon>Negativicutes</taxon>
        <taxon>Veillonellales</taxon>
        <taxon>Veillonellaceae</taxon>
        <taxon>Megasphaera</taxon>
    </lineage>
</organism>
<keyword evidence="2" id="KW-0479">Metal-binding</keyword>
<evidence type="ECO:0000256" key="3">
    <source>
        <dbReference type="ARBA" id="ARBA00022801"/>
    </source>
</evidence>
<evidence type="ECO:0000256" key="2">
    <source>
        <dbReference type="ARBA" id="ARBA00022723"/>
    </source>
</evidence>
<dbReference type="GO" id="GO:0019213">
    <property type="term" value="F:deacetylase activity"/>
    <property type="evidence" value="ECO:0007669"/>
    <property type="project" value="TreeGrafter"/>
</dbReference>
<dbReference type="STRING" id="349095.SAMN05660299_00955"/>
<evidence type="ECO:0000256" key="4">
    <source>
        <dbReference type="ARBA" id="ARBA00022842"/>
    </source>
</evidence>